<comment type="caution">
    <text evidence="3">The sequence shown here is derived from an EMBL/GenBank/DDBJ whole genome shotgun (WGS) entry which is preliminary data.</text>
</comment>
<gene>
    <name evidence="3" type="ORF">JW984_04680</name>
</gene>
<keyword evidence="2" id="KW-1133">Transmembrane helix</keyword>
<evidence type="ECO:0000313" key="3">
    <source>
        <dbReference type="EMBL" id="MBN1572475.1"/>
    </source>
</evidence>
<reference evidence="3" key="2">
    <citation type="submission" date="2021-01" db="EMBL/GenBank/DDBJ databases">
        <authorList>
            <person name="Hahn C.R."/>
            <person name="Youssef N.H."/>
            <person name="Elshahed M."/>
        </authorList>
    </citation>
    <scope>NUCLEOTIDE SEQUENCE</scope>
    <source>
        <strain evidence="3">Zod_Metabat.24</strain>
    </source>
</reference>
<keyword evidence="1" id="KW-0488">Methylation</keyword>
<keyword evidence="2" id="KW-0812">Transmembrane</keyword>
<protein>
    <submittedName>
        <fullName evidence="3">Prepilin-type N-terminal cleavage/methylation domain-containing protein</fullName>
    </submittedName>
</protein>
<dbReference type="Pfam" id="PF07963">
    <property type="entry name" value="N_methyl"/>
    <property type="match status" value="1"/>
</dbReference>
<reference evidence="3" key="1">
    <citation type="journal article" date="2021" name="Environ. Microbiol.">
        <title>Genomic characterization of three novel Desulfobacterota classes expand the metabolic and phylogenetic diversity of the phylum.</title>
        <authorList>
            <person name="Murphy C.L."/>
            <person name="Biggerstaff J."/>
            <person name="Eichhorn A."/>
            <person name="Ewing E."/>
            <person name="Shahan R."/>
            <person name="Soriano D."/>
            <person name="Stewart S."/>
            <person name="VanMol K."/>
            <person name="Walker R."/>
            <person name="Walters P."/>
            <person name="Elshahed M.S."/>
            <person name="Youssef N.H."/>
        </authorList>
    </citation>
    <scope>NUCLEOTIDE SEQUENCE</scope>
    <source>
        <strain evidence="3">Zod_Metabat.24</strain>
    </source>
</reference>
<dbReference type="PANTHER" id="PTHR30093">
    <property type="entry name" value="GENERAL SECRETION PATHWAY PROTEIN G"/>
    <property type="match status" value="1"/>
</dbReference>
<name>A0A9D8KDZ1_9DELT</name>
<dbReference type="EMBL" id="JAFGIX010000023">
    <property type="protein sequence ID" value="MBN1572475.1"/>
    <property type="molecule type" value="Genomic_DNA"/>
</dbReference>
<proteinExistence type="predicted"/>
<dbReference type="Proteomes" id="UP000809273">
    <property type="component" value="Unassembled WGS sequence"/>
</dbReference>
<dbReference type="NCBIfam" id="TIGR02532">
    <property type="entry name" value="IV_pilin_GFxxxE"/>
    <property type="match status" value="1"/>
</dbReference>
<accession>A0A9D8KDZ1</accession>
<dbReference type="PROSITE" id="PS00409">
    <property type="entry name" value="PROKAR_NTER_METHYL"/>
    <property type="match status" value="1"/>
</dbReference>
<dbReference type="AlphaFoldDB" id="A0A9D8KDZ1"/>
<organism evidence="3 4">
    <name type="scientific">Candidatus Zymogenus saltonus</name>
    <dbReference type="NCBI Taxonomy" id="2844893"/>
    <lineage>
        <taxon>Bacteria</taxon>
        <taxon>Deltaproteobacteria</taxon>
        <taxon>Candidatus Zymogenia</taxon>
        <taxon>Candidatus Zymogeniales</taxon>
        <taxon>Candidatus Zymogenaceae</taxon>
        <taxon>Candidatus Zymogenus</taxon>
    </lineage>
</organism>
<dbReference type="SUPFAM" id="SSF54523">
    <property type="entry name" value="Pili subunits"/>
    <property type="match status" value="1"/>
</dbReference>
<dbReference type="InterPro" id="IPR045584">
    <property type="entry name" value="Pilin-like"/>
</dbReference>
<dbReference type="PANTHER" id="PTHR30093:SF34">
    <property type="entry name" value="PREPILIN PEPTIDASE-DEPENDENT PROTEIN D"/>
    <property type="match status" value="1"/>
</dbReference>
<keyword evidence="2" id="KW-0472">Membrane</keyword>
<evidence type="ECO:0000256" key="1">
    <source>
        <dbReference type="ARBA" id="ARBA00022481"/>
    </source>
</evidence>
<evidence type="ECO:0000313" key="4">
    <source>
        <dbReference type="Proteomes" id="UP000809273"/>
    </source>
</evidence>
<evidence type="ECO:0000256" key="2">
    <source>
        <dbReference type="SAM" id="Phobius"/>
    </source>
</evidence>
<dbReference type="Gene3D" id="3.30.700.10">
    <property type="entry name" value="Glycoprotein, Type 4 Pilin"/>
    <property type="match status" value="1"/>
</dbReference>
<feature type="transmembrane region" description="Helical" evidence="2">
    <location>
        <begin position="12"/>
        <end position="31"/>
    </location>
</feature>
<dbReference type="InterPro" id="IPR012902">
    <property type="entry name" value="N_methyl_site"/>
</dbReference>
<sequence length="147" mass="15994">MRDKKGFTLIELMIVVAIIAILAAIAIPNFLKFQAKSKQSEARTLLTGIYEAELAYFATENVFEDAGEGGGPGNAGEAPNIGFEPASAPKYYSWYIVAVSSYGFTASASGNIDRDPTLDQWLEHEDAREPCNRFDDVSDTARTCVSD</sequence>